<dbReference type="Proteomes" id="UP000199138">
    <property type="component" value="Unassembled WGS sequence"/>
</dbReference>
<protein>
    <submittedName>
        <fullName evidence="1">Uncharacterized protein</fullName>
    </submittedName>
</protein>
<proteinExistence type="predicted"/>
<accession>A0A1I7FVA9</accession>
<dbReference type="OrthoDB" id="670350at2"/>
<reference evidence="1 2" key="1">
    <citation type="submission" date="2016-10" db="EMBL/GenBank/DDBJ databases">
        <authorList>
            <person name="de Groot N.N."/>
        </authorList>
    </citation>
    <scope>NUCLEOTIDE SEQUENCE [LARGE SCALE GENOMIC DNA]</scope>
    <source>
        <strain evidence="1 2">CGMCC 1.12333</strain>
    </source>
</reference>
<keyword evidence="2" id="KW-1185">Reference proteome</keyword>
<evidence type="ECO:0000313" key="2">
    <source>
        <dbReference type="Proteomes" id="UP000199138"/>
    </source>
</evidence>
<dbReference type="AlphaFoldDB" id="A0A1I7FVA9"/>
<dbReference type="STRING" id="1224947.SAMN05216480_102271"/>
<sequence>MKRFIIVVLFLTAQMMVGQNKFSELITLEGNRMEKAMMEGNYEVIVEYTYPEIVNILGGKEKAFQMISGGMEQMKSQGLEFKEIEIGSPGDLYNAGEELHCLVPQRLVLESNQGTVETESYLLAVSQDEGKTWYFLDTAQLTPDRVQGLFPNFNPNLTLPEKTQPKFTPSEP</sequence>
<organism evidence="1 2">
    <name type="scientific">Pustulibacterium marinum</name>
    <dbReference type="NCBI Taxonomy" id="1224947"/>
    <lineage>
        <taxon>Bacteria</taxon>
        <taxon>Pseudomonadati</taxon>
        <taxon>Bacteroidota</taxon>
        <taxon>Flavobacteriia</taxon>
        <taxon>Flavobacteriales</taxon>
        <taxon>Flavobacteriaceae</taxon>
        <taxon>Pustulibacterium</taxon>
    </lineage>
</organism>
<evidence type="ECO:0000313" key="1">
    <source>
        <dbReference type="EMBL" id="SFU40154.1"/>
    </source>
</evidence>
<dbReference type="EMBL" id="FPBK01000002">
    <property type="protein sequence ID" value="SFU40154.1"/>
    <property type="molecule type" value="Genomic_DNA"/>
</dbReference>
<dbReference type="RefSeq" id="WP_093023995.1">
    <property type="nucleotide sequence ID" value="NZ_FPBK01000002.1"/>
</dbReference>
<gene>
    <name evidence="1" type="ORF">SAMN05216480_102271</name>
</gene>
<name>A0A1I7FVA9_9FLAO</name>